<accession>K1U6D5</accession>
<sequence length="153" mass="17906">FRNIRPSQKKKEKITLITEQLAKYDELDKLFADIQQLSEKIKNEKQHSEELTNKKNCCEIKLEKLHSEMKSLENAGENKQKLESEREKAVQYKESLTDLLRKINDLNSSQERLAVLQSDYKELSAESEKLRTRYNTMNKAFLDEQAGIIAKNS</sequence>
<feature type="non-terminal residue" evidence="2">
    <location>
        <position position="1"/>
    </location>
</feature>
<comment type="caution">
    <text evidence="2">The sequence shown here is derived from an EMBL/GenBank/DDBJ whole genome shotgun (WGS) entry which is preliminary data.</text>
</comment>
<proteinExistence type="predicted"/>
<evidence type="ECO:0000256" key="1">
    <source>
        <dbReference type="SAM" id="Coils"/>
    </source>
</evidence>
<reference evidence="2" key="1">
    <citation type="journal article" date="2013" name="Environ. Microbiol.">
        <title>Microbiota from the distal guts of lean and obese adolescents exhibit partial functional redundancy besides clear differences in community structure.</title>
        <authorList>
            <person name="Ferrer M."/>
            <person name="Ruiz A."/>
            <person name="Lanza F."/>
            <person name="Haange S.B."/>
            <person name="Oberbach A."/>
            <person name="Till H."/>
            <person name="Bargiela R."/>
            <person name="Campoy C."/>
            <person name="Segura M.T."/>
            <person name="Richter M."/>
            <person name="von Bergen M."/>
            <person name="Seifert J."/>
            <person name="Suarez A."/>
        </authorList>
    </citation>
    <scope>NUCLEOTIDE SEQUENCE</scope>
</reference>
<protein>
    <submittedName>
        <fullName evidence="2">Uncharacterized protein</fullName>
    </submittedName>
</protein>
<dbReference type="EMBL" id="AJWY01000704">
    <property type="protein sequence ID" value="EKC80812.1"/>
    <property type="molecule type" value="Genomic_DNA"/>
</dbReference>
<gene>
    <name evidence="2" type="ORF">LEA_00992</name>
</gene>
<dbReference type="AlphaFoldDB" id="K1U6D5"/>
<keyword evidence="1" id="KW-0175">Coiled coil</keyword>
<organism evidence="2">
    <name type="scientific">human gut metagenome</name>
    <dbReference type="NCBI Taxonomy" id="408170"/>
    <lineage>
        <taxon>unclassified sequences</taxon>
        <taxon>metagenomes</taxon>
        <taxon>organismal metagenomes</taxon>
    </lineage>
</organism>
<name>K1U6D5_9ZZZZ</name>
<evidence type="ECO:0000313" key="2">
    <source>
        <dbReference type="EMBL" id="EKC80812.1"/>
    </source>
</evidence>
<feature type="coiled-coil region" evidence="1">
    <location>
        <begin position="27"/>
        <end position="140"/>
    </location>
</feature>